<evidence type="ECO:0000256" key="1">
    <source>
        <dbReference type="ARBA" id="ARBA00023015"/>
    </source>
</evidence>
<dbReference type="SUPFAM" id="SSF46785">
    <property type="entry name" value="Winged helix' DNA-binding domain"/>
    <property type="match status" value="1"/>
</dbReference>
<dbReference type="GO" id="GO:0006355">
    <property type="term" value="P:regulation of DNA-templated transcription"/>
    <property type="evidence" value="ECO:0007669"/>
    <property type="project" value="UniProtKB-ARBA"/>
</dbReference>
<sequence length="153" mass="17711">MKTIDSVDLEILKILQSNVEISLSDLAEKVHLTTTPCWKRLKKLEDNNLIEKKVALLNPDLMGFKLIAFVQFKTSNHSFNFSQALSEVSTELPEVMEFYRMAGDYDYMMKVLVKDMKGFDDFYKKLINRFDSLTNVTSSFAMETLKYSTELPI</sequence>
<dbReference type="EMBL" id="CP022355">
    <property type="protein sequence ID" value="ASK78516.1"/>
    <property type="molecule type" value="Genomic_DNA"/>
</dbReference>
<evidence type="ECO:0000313" key="5">
    <source>
        <dbReference type="EMBL" id="ASK78516.1"/>
    </source>
</evidence>
<dbReference type="GO" id="GO:0043565">
    <property type="term" value="F:sequence-specific DNA binding"/>
    <property type="evidence" value="ECO:0007669"/>
    <property type="project" value="InterPro"/>
</dbReference>
<dbReference type="RefSeq" id="WP_089073424.1">
    <property type="nucleotide sequence ID" value="NZ_CBCSAM010000001.1"/>
</dbReference>
<dbReference type="Pfam" id="PF13412">
    <property type="entry name" value="HTH_24"/>
    <property type="match status" value="1"/>
</dbReference>
<dbReference type="InterPro" id="IPR036388">
    <property type="entry name" value="WH-like_DNA-bd_sf"/>
</dbReference>
<dbReference type="InterPro" id="IPR011008">
    <property type="entry name" value="Dimeric_a/b-barrel"/>
</dbReference>
<evidence type="ECO:0000313" key="6">
    <source>
        <dbReference type="Proteomes" id="UP000242175"/>
    </source>
</evidence>
<dbReference type="KEGG" id="pmai:CF386_05600"/>
<keyword evidence="6" id="KW-1185">Reference proteome</keyword>
<keyword evidence="1" id="KW-0805">Transcription regulation</keyword>
<dbReference type="Proteomes" id="UP000242175">
    <property type="component" value="Chromosome large"/>
</dbReference>
<dbReference type="InterPro" id="IPR019888">
    <property type="entry name" value="Tscrpt_reg_AsnC-like"/>
</dbReference>
<dbReference type="PANTHER" id="PTHR30154">
    <property type="entry name" value="LEUCINE-RESPONSIVE REGULATORY PROTEIN"/>
    <property type="match status" value="1"/>
</dbReference>
<dbReference type="Gene3D" id="3.30.70.920">
    <property type="match status" value="1"/>
</dbReference>
<evidence type="ECO:0000256" key="2">
    <source>
        <dbReference type="ARBA" id="ARBA00023125"/>
    </source>
</evidence>
<dbReference type="OrthoDB" id="166264at2"/>
<dbReference type="InterPro" id="IPR019887">
    <property type="entry name" value="Tscrpt_reg_AsnC/Lrp_C"/>
</dbReference>
<feature type="domain" description="HTH asnC-type" evidence="4">
    <location>
        <begin position="4"/>
        <end position="65"/>
    </location>
</feature>
<dbReference type="GO" id="GO:0005829">
    <property type="term" value="C:cytosol"/>
    <property type="evidence" value="ECO:0007669"/>
    <property type="project" value="TreeGrafter"/>
</dbReference>
<keyword evidence="3" id="KW-0804">Transcription</keyword>
<dbReference type="InterPro" id="IPR011991">
    <property type="entry name" value="ArsR-like_HTH"/>
</dbReference>
<reference evidence="5 6" key="1">
    <citation type="journal article" date="2016" name="Int. J. Syst. Evol. Microbiol.">
        <title>Paraphotobacterium marinum gen. nov., sp. nov., a member of the family Vibrionaceae, isolated from surface seawater.</title>
        <authorList>
            <person name="Huang Z."/>
            <person name="Dong C."/>
            <person name="Shao Z."/>
        </authorList>
    </citation>
    <scope>NUCLEOTIDE SEQUENCE [LARGE SCALE GENOMIC DNA]</scope>
    <source>
        <strain evidence="5 6">NSCS20N07D</strain>
    </source>
</reference>
<dbReference type="Gene3D" id="1.10.10.10">
    <property type="entry name" value="Winged helix-like DNA-binding domain superfamily/Winged helix DNA-binding domain"/>
    <property type="match status" value="1"/>
</dbReference>
<evidence type="ECO:0000256" key="3">
    <source>
        <dbReference type="ARBA" id="ARBA00023163"/>
    </source>
</evidence>
<dbReference type="PANTHER" id="PTHR30154:SF17">
    <property type="entry name" value="DNA-BINDING TRANSCRIPTIONAL ACTIVATOR DECR"/>
    <property type="match status" value="1"/>
</dbReference>
<dbReference type="PROSITE" id="PS50956">
    <property type="entry name" value="HTH_ASNC_2"/>
    <property type="match status" value="1"/>
</dbReference>
<dbReference type="SUPFAM" id="SSF54909">
    <property type="entry name" value="Dimeric alpha+beta barrel"/>
    <property type="match status" value="1"/>
</dbReference>
<dbReference type="CDD" id="cd00090">
    <property type="entry name" value="HTH_ARSR"/>
    <property type="match status" value="1"/>
</dbReference>
<name>A0A220VE62_9GAMM</name>
<dbReference type="PRINTS" id="PR00033">
    <property type="entry name" value="HTHASNC"/>
</dbReference>
<keyword evidence="2" id="KW-0238">DNA-binding</keyword>
<protein>
    <submittedName>
        <fullName evidence="5">Transcriptional regulator</fullName>
    </submittedName>
</protein>
<dbReference type="AlphaFoldDB" id="A0A220VE62"/>
<organism evidence="5 6">
    <name type="scientific">Paraphotobacterium marinum</name>
    <dbReference type="NCBI Taxonomy" id="1755811"/>
    <lineage>
        <taxon>Bacteria</taxon>
        <taxon>Pseudomonadati</taxon>
        <taxon>Pseudomonadota</taxon>
        <taxon>Gammaproteobacteria</taxon>
        <taxon>Vibrionales</taxon>
        <taxon>Vibrionaceae</taxon>
        <taxon>Paraphotobacterium</taxon>
    </lineage>
</organism>
<dbReference type="Pfam" id="PF01037">
    <property type="entry name" value="AsnC_trans_reg"/>
    <property type="match status" value="1"/>
</dbReference>
<gene>
    <name evidence="5" type="ORF">CF386_05600</name>
</gene>
<accession>A0A220VE62</accession>
<proteinExistence type="predicted"/>
<dbReference type="InterPro" id="IPR036390">
    <property type="entry name" value="WH_DNA-bd_sf"/>
</dbReference>
<dbReference type="InterPro" id="IPR000485">
    <property type="entry name" value="AsnC-type_HTH_dom"/>
</dbReference>
<dbReference type="GO" id="GO:0043200">
    <property type="term" value="P:response to amino acid"/>
    <property type="evidence" value="ECO:0007669"/>
    <property type="project" value="TreeGrafter"/>
</dbReference>
<dbReference type="SMART" id="SM00344">
    <property type="entry name" value="HTH_ASNC"/>
    <property type="match status" value="1"/>
</dbReference>
<evidence type="ECO:0000259" key="4">
    <source>
        <dbReference type="PROSITE" id="PS50956"/>
    </source>
</evidence>